<name>A0A0M3JBA0_ANISI</name>
<dbReference type="Pfam" id="PF08238">
    <property type="entry name" value="Sel1"/>
    <property type="match status" value="3"/>
</dbReference>
<organism evidence="4">
    <name type="scientific">Anisakis simplex</name>
    <name type="common">Herring worm</name>
    <dbReference type="NCBI Taxonomy" id="6269"/>
    <lineage>
        <taxon>Eukaryota</taxon>
        <taxon>Metazoa</taxon>
        <taxon>Ecdysozoa</taxon>
        <taxon>Nematoda</taxon>
        <taxon>Chromadorea</taxon>
        <taxon>Rhabditida</taxon>
        <taxon>Spirurina</taxon>
        <taxon>Ascaridomorpha</taxon>
        <taxon>Ascaridoidea</taxon>
        <taxon>Anisakidae</taxon>
        <taxon>Anisakis</taxon>
        <taxon>Anisakis simplex complex</taxon>
    </lineage>
</organism>
<sequence>MVAWCVLRFEEYITFAYLFGDYTRWNIDEARHLFEELAAQGSADAQLGLAFLHGTGIGVPESSQAKALIYYTFSALGGNPLSQMALGYRYWSGISVPINCERALAWYKKVATRVAEQVRLSGGTAMQRIRLPDEQENTGSSSSSPSTALLDPNLLNYYKYLADKGDLQAQVHYCFCFTVLLYRE</sequence>
<dbReference type="GO" id="GO:0005789">
    <property type="term" value="C:endoplasmic reticulum membrane"/>
    <property type="evidence" value="ECO:0007669"/>
    <property type="project" value="TreeGrafter"/>
</dbReference>
<dbReference type="AlphaFoldDB" id="A0A0M3JBA0"/>
<dbReference type="SUPFAM" id="SSF81901">
    <property type="entry name" value="HCP-like"/>
    <property type="match status" value="1"/>
</dbReference>
<dbReference type="InterPro" id="IPR050767">
    <property type="entry name" value="Sel1_AlgK"/>
</dbReference>
<dbReference type="PANTHER" id="PTHR11102">
    <property type="entry name" value="SEL-1-LIKE PROTEIN"/>
    <property type="match status" value="1"/>
</dbReference>
<dbReference type="Proteomes" id="UP000267096">
    <property type="component" value="Unassembled WGS sequence"/>
</dbReference>
<reference evidence="4" key="1">
    <citation type="submission" date="2017-02" db="UniProtKB">
        <authorList>
            <consortium name="WormBaseParasite"/>
        </authorList>
    </citation>
    <scope>IDENTIFICATION</scope>
</reference>
<dbReference type="GO" id="GO:0036503">
    <property type="term" value="P:ERAD pathway"/>
    <property type="evidence" value="ECO:0007669"/>
    <property type="project" value="TreeGrafter"/>
</dbReference>
<evidence type="ECO:0000313" key="3">
    <source>
        <dbReference type="Proteomes" id="UP000267096"/>
    </source>
</evidence>
<dbReference type="EMBL" id="UYRR01008409">
    <property type="protein sequence ID" value="VDK24292.1"/>
    <property type="molecule type" value="Genomic_DNA"/>
</dbReference>
<dbReference type="InterPro" id="IPR006597">
    <property type="entry name" value="Sel1-like"/>
</dbReference>
<reference evidence="2 3" key="2">
    <citation type="submission" date="2018-11" db="EMBL/GenBank/DDBJ databases">
        <authorList>
            <consortium name="Pathogen Informatics"/>
        </authorList>
    </citation>
    <scope>NUCLEOTIDE SEQUENCE [LARGE SCALE GENOMIC DNA]</scope>
</reference>
<keyword evidence="3" id="KW-1185">Reference proteome</keyword>
<accession>A0A0M3JBA0</accession>
<evidence type="ECO:0000313" key="2">
    <source>
        <dbReference type="EMBL" id="VDK24292.1"/>
    </source>
</evidence>
<comment type="similarity">
    <text evidence="1">Belongs to the sel-1 family.</text>
</comment>
<dbReference type="PANTHER" id="PTHR11102:SF147">
    <property type="entry name" value="SEL1L ADAPTOR SUBUNIT OF ERAD E3 UBIQUITIN LIGASE"/>
    <property type="match status" value="1"/>
</dbReference>
<evidence type="ECO:0000256" key="1">
    <source>
        <dbReference type="ARBA" id="ARBA00038101"/>
    </source>
</evidence>
<dbReference type="SMART" id="SM00671">
    <property type="entry name" value="SEL1"/>
    <property type="match status" value="2"/>
</dbReference>
<dbReference type="OrthoDB" id="27934at2759"/>
<proteinExistence type="inferred from homology"/>
<gene>
    <name evidence="2" type="ORF">ASIM_LOCUS4681</name>
</gene>
<dbReference type="Gene3D" id="1.25.40.10">
    <property type="entry name" value="Tetratricopeptide repeat domain"/>
    <property type="match status" value="1"/>
</dbReference>
<dbReference type="InterPro" id="IPR011990">
    <property type="entry name" value="TPR-like_helical_dom_sf"/>
</dbReference>
<dbReference type="WBParaSite" id="ASIM_0000487401-mRNA-1">
    <property type="protein sequence ID" value="ASIM_0000487401-mRNA-1"/>
    <property type="gene ID" value="ASIM_0000487401"/>
</dbReference>
<evidence type="ECO:0000313" key="4">
    <source>
        <dbReference type="WBParaSite" id="ASIM_0000487401-mRNA-1"/>
    </source>
</evidence>
<protein>
    <submittedName>
        <fullName evidence="4">Sel1 repeat family protein</fullName>
    </submittedName>
</protein>